<sequence>MSETFAPIIANNSALKGDAKRTAAVAAALDLIHAYAGSGNQKFSLSAHMKMLSTYADQIQEALKVK</sequence>
<dbReference type="RefSeq" id="WP_187520138.1">
    <property type="nucleotide sequence ID" value="NZ_JACONW010000002.1"/>
</dbReference>
<keyword evidence="2" id="KW-1185">Reference proteome</keyword>
<organism evidence="1 2">
    <name type="scientific">Pseudomonas folii</name>
    <dbReference type="NCBI Taxonomy" id="2762593"/>
    <lineage>
        <taxon>Bacteria</taxon>
        <taxon>Pseudomonadati</taxon>
        <taxon>Pseudomonadota</taxon>
        <taxon>Gammaproteobacteria</taxon>
        <taxon>Pseudomonadales</taxon>
        <taxon>Pseudomonadaceae</taxon>
        <taxon>Pseudomonas</taxon>
    </lineage>
</organism>
<evidence type="ECO:0000313" key="1">
    <source>
        <dbReference type="EMBL" id="MBC3948341.1"/>
    </source>
</evidence>
<evidence type="ECO:0008006" key="3">
    <source>
        <dbReference type="Google" id="ProtNLM"/>
    </source>
</evidence>
<gene>
    <name evidence="1" type="ORF">H8S59_00950</name>
</gene>
<dbReference type="EMBL" id="JACONW010000002">
    <property type="protein sequence ID" value="MBC3948341.1"/>
    <property type="molecule type" value="Genomic_DNA"/>
</dbReference>
<proteinExistence type="predicted"/>
<reference evidence="1 2" key="1">
    <citation type="submission" date="2020-08" db="EMBL/GenBank/DDBJ databases">
        <title>Putative novel bacterial strains isolated from necrotic wheat leaf tissues caused by Xanthomonas translucens.</title>
        <authorList>
            <person name="Tambong J.T."/>
        </authorList>
    </citation>
    <scope>NUCLEOTIDE SEQUENCE [LARGE SCALE GENOMIC DNA]</scope>
    <source>
        <strain evidence="1 2">DOAB 1069</strain>
    </source>
</reference>
<name>A0ABR7ATU7_9PSED</name>
<evidence type="ECO:0000313" key="2">
    <source>
        <dbReference type="Proteomes" id="UP000651852"/>
    </source>
</evidence>
<protein>
    <recommendedName>
        <fullName evidence="3">DUF3077 domain-containing protein</fullName>
    </recommendedName>
</protein>
<accession>A0ABR7ATU7</accession>
<comment type="caution">
    <text evidence="1">The sequence shown here is derived from an EMBL/GenBank/DDBJ whole genome shotgun (WGS) entry which is preliminary data.</text>
</comment>
<dbReference type="Proteomes" id="UP000651852">
    <property type="component" value="Unassembled WGS sequence"/>
</dbReference>